<gene>
    <name evidence="2" type="ORF">FGO68_gene617</name>
</gene>
<dbReference type="AlphaFoldDB" id="A0A8J8NXQ7"/>
<comment type="caution">
    <text evidence="2">The sequence shown here is derived from an EMBL/GenBank/DDBJ whole genome shotgun (WGS) entry which is preliminary data.</text>
</comment>
<feature type="transmembrane region" description="Helical" evidence="1">
    <location>
        <begin position="489"/>
        <end position="513"/>
    </location>
</feature>
<keyword evidence="1" id="KW-0472">Membrane</keyword>
<feature type="transmembrane region" description="Helical" evidence="1">
    <location>
        <begin position="449"/>
        <end position="468"/>
    </location>
</feature>
<feature type="transmembrane region" description="Helical" evidence="1">
    <location>
        <begin position="705"/>
        <end position="723"/>
    </location>
</feature>
<feature type="transmembrane region" description="Helical" evidence="1">
    <location>
        <begin position="423"/>
        <end position="443"/>
    </location>
</feature>
<keyword evidence="1" id="KW-0812">Transmembrane</keyword>
<sequence length="908" mass="105623">MKTLNPILHVLFVAILVTFLGPLGFYEEWGLLNPMGLLRMRNTSQSPLQSQYNTLTSIVSRTYKYLDHMYIILLPSSLNVTEVPFSKMDVFANLTDYSDLLRVLFTGSDQLTDKRRTQNVIMDSFVEDTSIGDNMFFQVNRNRSRSGLICAGTNCEKEWFKLFGGRETFGFKRILGEEDRAVNTLIEQMHTDDQKGLIVADFRKFNSSQSIIALFDQIKSAESNLLMFQFNDQIAQSQLYTNLDHIHQNAEQDIDLLSLCPSLLSIMGTGLNINNNGIVSLDLLKLYNQTDTFHVAQVLFSNAQQLYELFVQFKESFFFKDLVMSEKYELVMSEFTFIRDYYEEYFLGNAISAKREHADRLAKFQDRISKLRSLVVNTIEEQFNQAKSPNLALFNGIRAILVILFVVYRGSLFIIENEQEINLPLLWSSTISVVAIIIYMSWYKDQYTFIEYLWAFTAVNIASGFISVKEIFKGEAKSKTKAMRKFVITLLPTAGLLAFSLLQTLVNIFLQYIGSYSEGQRLVLRLALFMYLWRLTVDLRLTGKASTEKYILAGILMIVVVFHDYKNPIIDFIMTNNYLYYYFPTVLLIVVSELILSNSDIFNYTNNRYFLPLFRVKHCICLLLVPRLWSGDQSVVLKSSLYQSYNVFFCFTTFAIMIWMMAEGIHNLTNGRYYSIVDYNKTVPMRKSYNEVETHYYFTTKHIKFELLIIFFLNQFPLCVLMMGEKEYHRVLFVTFHFIAVLYLETSFRFKKFGIHIVFTFFLIIYIYGTHGTPSGAQQSEYLKSLVQNTQDFLIGHYSIQKTCSVHQIGFMFFALYSVYMENSSRARNSISRALAYDRYYETAEDIQKQEFFTKLLQRLGAYLIAQDASNSFIFRSYYSEPNSQEDLFGALMSPHFILTLTFQILII</sequence>
<evidence type="ECO:0000313" key="3">
    <source>
        <dbReference type="Proteomes" id="UP000785679"/>
    </source>
</evidence>
<reference evidence="2" key="1">
    <citation type="submission" date="2019-06" db="EMBL/GenBank/DDBJ databases">
        <authorList>
            <person name="Zheng W."/>
        </authorList>
    </citation>
    <scope>NUCLEOTIDE SEQUENCE</scope>
    <source>
        <strain evidence="2">QDHG01</strain>
    </source>
</reference>
<keyword evidence="3" id="KW-1185">Reference proteome</keyword>
<accession>A0A8J8NXQ7</accession>
<protein>
    <submittedName>
        <fullName evidence="2">Uncharacterized protein</fullName>
    </submittedName>
</protein>
<feature type="transmembrane region" description="Helical" evidence="1">
    <location>
        <begin position="391"/>
        <end position="411"/>
    </location>
</feature>
<dbReference type="EMBL" id="RRYP01003466">
    <property type="protein sequence ID" value="TNV83776.1"/>
    <property type="molecule type" value="Genomic_DNA"/>
</dbReference>
<feature type="transmembrane region" description="Helical" evidence="1">
    <location>
        <begin position="641"/>
        <end position="662"/>
    </location>
</feature>
<name>A0A8J8NXQ7_HALGN</name>
<proteinExistence type="predicted"/>
<evidence type="ECO:0000256" key="1">
    <source>
        <dbReference type="SAM" id="Phobius"/>
    </source>
</evidence>
<evidence type="ECO:0000313" key="2">
    <source>
        <dbReference type="EMBL" id="TNV83776.1"/>
    </source>
</evidence>
<dbReference type="Proteomes" id="UP000785679">
    <property type="component" value="Unassembled WGS sequence"/>
</dbReference>
<feature type="transmembrane region" description="Helical" evidence="1">
    <location>
        <begin position="729"/>
        <end position="746"/>
    </location>
</feature>
<feature type="transmembrane region" description="Helical" evidence="1">
    <location>
        <begin position="7"/>
        <end position="26"/>
    </location>
</feature>
<feature type="transmembrane region" description="Helical" evidence="1">
    <location>
        <begin position="549"/>
        <end position="566"/>
    </location>
</feature>
<organism evidence="2 3">
    <name type="scientific">Halteria grandinella</name>
    <dbReference type="NCBI Taxonomy" id="5974"/>
    <lineage>
        <taxon>Eukaryota</taxon>
        <taxon>Sar</taxon>
        <taxon>Alveolata</taxon>
        <taxon>Ciliophora</taxon>
        <taxon>Intramacronucleata</taxon>
        <taxon>Spirotrichea</taxon>
        <taxon>Stichotrichia</taxon>
        <taxon>Sporadotrichida</taxon>
        <taxon>Halteriidae</taxon>
        <taxon>Halteria</taxon>
    </lineage>
</organism>
<feature type="transmembrane region" description="Helical" evidence="1">
    <location>
        <begin position="578"/>
        <end position="597"/>
    </location>
</feature>
<feature type="transmembrane region" description="Helical" evidence="1">
    <location>
        <begin position="753"/>
        <end position="769"/>
    </location>
</feature>
<feature type="transmembrane region" description="Helical" evidence="1">
    <location>
        <begin position="519"/>
        <end position="537"/>
    </location>
</feature>
<keyword evidence="1" id="KW-1133">Transmembrane helix</keyword>